<evidence type="ECO:0000256" key="2">
    <source>
        <dbReference type="PROSITE-ProRule" id="PRU00176"/>
    </source>
</evidence>
<dbReference type="InterPro" id="IPR035979">
    <property type="entry name" value="RBD_domain_sf"/>
</dbReference>
<dbReference type="InterPro" id="IPR051106">
    <property type="entry name" value="RNA-bind/splicing_reg"/>
</dbReference>
<evidence type="ECO:0000256" key="1">
    <source>
        <dbReference type="ARBA" id="ARBA00022884"/>
    </source>
</evidence>
<dbReference type="PANTHER" id="PTHR48028:SF6">
    <property type="entry name" value="GLYCINE-RICH RNA-BINDING PROTEIN RZ1A"/>
    <property type="match status" value="1"/>
</dbReference>
<sequence>MPAWAGRGQALPGHGQALPGRRQALPGGQLQALPGRRCQAGAAWPALGAATQALPGRRCLADARRCLAGARRCLAAAGRCLAAVGRYLAAARHVHGEKMSEVDEYRCFVGSLSWSTTDGSLKEAFQKFGHLTKAKIVLDKFSSRSRGFGFVTFDAEDPLQFPEL</sequence>
<dbReference type="InterPro" id="IPR000504">
    <property type="entry name" value="RRM_dom"/>
</dbReference>
<proteinExistence type="predicted"/>
<dbReference type="AlphaFoldDB" id="A0A8J5FXM1"/>
<dbReference type="PROSITE" id="PS50102">
    <property type="entry name" value="RRM"/>
    <property type="match status" value="1"/>
</dbReference>
<reference evidence="4 5" key="1">
    <citation type="submission" date="2020-08" db="EMBL/GenBank/DDBJ databases">
        <title>Plant Genome Project.</title>
        <authorList>
            <person name="Zhang R.-G."/>
        </authorList>
    </citation>
    <scope>NUCLEOTIDE SEQUENCE [LARGE SCALE GENOMIC DNA]</scope>
    <source>
        <tissue evidence="4">Rhizome</tissue>
    </source>
</reference>
<gene>
    <name evidence="4" type="ORF">ZIOFF_043609</name>
</gene>
<evidence type="ECO:0000313" key="4">
    <source>
        <dbReference type="EMBL" id="KAG6495781.1"/>
    </source>
</evidence>
<protein>
    <recommendedName>
        <fullName evidence="3">RRM domain-containing protein</fullName>
    </recommendedName>
</protein>
<organism evidence="4 5">
    <name type="scientific">Zingiber officinale</name>
    <name type="common">Ginger</name>
    <name type="synonym">Amomum zingiber</name>
    <dbReference type="NCBI Taxonomy" id="94328"/>
    <lineage>
        <taxon>Eukaryota</taxon>
        <taxon>Viridiplantae</taxon>
        <taxon>Streptophyta</taxon>
        <taxon>Embryophyta</taxon>
        <taxon>Tracheophyta</taxon>
        <taxon>Spermatophyta</taxon>
        <taxon>Magnoliopsida</taxon>
        <taxon>Liliopsida</taxon>
        <taxon>Zingiberales</taxon>
        <taxon>Zingiberaceae</taxon>
        <taxon>Zingiber</taxon>
    </lineage>
</organism>
<comment type="caution">
    <text evidence="4">The sequence shown here is derived from an EMBL/GenBank/DDBJ whole genome shotgun (WGS) entry which is preliminary data.</text>
</comment>
<keyword evidence="1 2" id="KW-0694">RNA-binding</keyword>
<keyword evidence="5" id="KW-1185">Reference proteome</keyword>
<dbReference type="Pfam" id="PF00076">
    <property type="entry name" value="RRM_1"/>
    <property type="match status" value="1"/>
</dbReference>
<dbReference type="Proteomes" id="UP000734854">
    <property type="component" value="Unassembled WGS sequence"/>
</dbReference>
<feature type="domain" description="RRM" evidence="3">
    <location>
        <begin position="105"/>
        <end position="164"/>
    </location>
</feature>
<name>A0A8J5FXM1_ZINOF</name>
<evidence type="ECO:0000259" key="3">
    <source>
        <dbReference type="PROSITE" id="PS50102"/>
    </source>
</evidence>
<dbReference type="SUPFAM" id="SSF54928">
    <property type="entry name" value="RNA-binding domain, RBD"/>
    <property type="match status" value="1"/>
</dbReference>
<dbReference type="GO" id="GO:0003723">
    <property type="term" value="F:RNA binding"/>
    <property type="evidence" value="ECO:0007669"/>
    <property type="project" value="UniProtKB-UniRule"/>
</dbReference>
<dbReference type="PANTHER" id="PTHR48028">
    <property type="entry name" value="GLYCINE-RICH RNA-BINDING PROTEIN RZ1A"/>
    <property type="match status" value="1"/>
</dbReference>
<dbReference type="Gene3D" id="3.30.70.330">
    <property type="match status" value="1"/>
</dbReference>
<evidence type="ECO:0000313" key="5">
    <source>
        <dbReference type="Proteomes" id="UP000734854"/>
    </source>
</evidence>
<dbReference type="InterPro" id="IPR012677">
    <property type="entry name" value="Nucleotide-bd_a/b_plait_sf"/>
</dbReference>
<accession>A0A8J5FXM1</accession>
<dbReference type="EMBL" id="JACMSC010000012">
    <property type="protein sequence ID" value="KAG6495781.1"/>
    <property type="molecule type" value="Genomic_DNA"/>
</dbReference>
<dbReference type="SMART" id="SM00360">
    <property type="entry name" value="RRM"/>
    <property type="match status" value="1"/>
</dbReference>